<dbReference type="SMART" id="SM00724">
    <property type="entry name" value="TLC"/>
    <property type="match status" value="1"/>
</dbReference>
<keyword evidence="7 8" id="KW-0472">Membrane</keyword>
<evidence type="ECO:0000256" key="5">
    <source>
        <dbReference type="ARBA" id="ARBA00022927"/>
    </source>
</evidence>
<feature type="transmembrane region" description="Helical" evidence="8">
    <location>
        <begin position="93"/>
        <end position="116"/>
    </location>
</feature>
<reference evidence="11" key="2">
    <citation type="submission" date="2020-10" db="UniProtKB">
        <authorList>
            <consortium name="WormBaseParasite"/>
        </authorList>
    </citation>
    <scope>IDENTIFICATION</scope>
</reference>
<feature type="transmembrane region" description="Helical" evidence="8">
    <location>
        <begin position="185"/>
        <end position="203"/>
    </location>
</feature>
<dbReference type="InterPro" id="IPR016447">
    <property type="entry name" value="Translocation_assoc_membrane"/>
</dbReference>
<accession>A0A7E4VYU2</accession>
<feature type="transmembrane region" description="Helical" evidence="8">
    <location>
        <begin position="362"/>
        <end position="384"/>
    </location>
</feature>
<proteinExistence type="inferred from homology"/>
<dbReference type="InterPro" id="IPR006634">
    <property type="entry name" value="TLC-dom"/>
</dbReference>
<evidence type="ECO:0000256" key="2">
    <source>
        <dbReference type="ARBA" id="ARBA00005999"/>
    </source>
</evidence>
<protein>
    <submittedName>
        <fullName evidence="11">TLC domain-containing protein</fullName>
    </submittedName>
</protein>
<dbReference type="Pfam" id="PF03798">
    <property type="entry name" value="TRAM_LAG1_CLN8"/>
    <property type="match status" value="1"/>
</dbReference>
<keyword evidence="5" id="KW-0653">Protein transport</keyword>
<comment type="subcellular location">
    <subcellularLocation>
        <location evidence="1">Membrane</location>
        <topology evidence="1">Multi-pass membrane protein</topology>
    </subcellularLocation>
</comment>
<feature type="transmembrane region" description="Helical" evidence="8">
    <location>
        <begin position="223"/>
        <end position="241"/>
    </location>
</feature>
<dbReference type="GO" id="GO:0006616">
    <property type="term" value="P:SRP-dependent cotranslational protein targeting to membrane, translocation"/>
    <property type="evidence" value="ECO:0007669"/>
    <property type="project" value="InterPro"/>
</dbReference>
<evidence type="ECO:0000256" key="7">
    <source>
        <dbReference type="ARBA" id="ARBA00023136"/>
    </source>
</evidence>
<organism evidence="10 11">
    <name type="scientific">Panagrellus redivivus</name>
    <name type="common">Microworm</name>
    <dbReference type="NCBI Taxonomy" id="6233"/>
    <lineage>
        <taxon>Eukaryota</taxon>
        <taxon>Metazoa</taxon>
        <taxon>Ecdysozoa</taxon>
        <taxon>Nematoda</taxon>
        <taxon>Chromadorea</taxon>
        <taxon>Rhabditida</taxon>
        <taxon>Tylenchina</taxon>
        <taxon>Panagrolaimomorpha</taxon>
        <taxon>Panagrolaimoidea</taxon>
        <taxon>Panagrolaimidae</taxon>
        <taxon>Panagrellus</taxon>
    </lineage>
</organism>
<dbReference type="GO" id="GO:0045048">
    <property type="term" value="P:protein insertion into ER membrane"/>
    <property type="evidence" value="ECO:0007669"/>
    <property type="project" value="TreeGrafter"/>
</dbReference>
<comment type="similarity">
    <text evidence="2">Belongs to the TRAM family.</text>
</comment>
<feature type="domain" description="TLC" evidence="9">
    <location>
        <begin position="179"/>
        <end position="392"/>
    </location>
</feature>
<keyword evidence="10" id="KW-1185">Reference proteome</keyword>
<evidence type="ECO:0000256" key="8">
    <source>
        <dbReference type="SAM" id="Phobius"/>
    </source>
</evidence>
<evidence type="ECO:0000256" key="4">
    <source>
        <dbReference type="ARBA" id="ARBA00022692"/>
    </source>
</evidence>
<dbReference type="Proteomes" id="UP000492821">
    <property type="component" value="Unassembled WGS sequence"/>
</dbReference>
<feature type="transmembrane region" description="Helical" evidence="8">
    <location>
        <begin position="286"/>
        <end position="304"/>
    </location>
</feature>
<dbReference type="PANTHER" id="PTHR12371">
    <property type="entry name" value="TRANSLOCATION ASSOCIATED MEMBRANE PROTEIN"/>
    <property type="match status" value="1"/>
</dbReference>
<reference evidence="10" key="1">
    <citation type="journal article" date="2013" name="Genetics">
        <title>The draft genome and transcriptome of Panagrellus redivivus are shaped by the harsh demands of a free-living lifestyle.</title>
        <authorList>
            <person name="Srinivasan J."/>
            <person name="Dillman A.R."/>
            <person name="Macchietto M.G."/>
            <person name="Heikkinen L."/>
            <person name="Lakso M."/>
            <person name="Fracchia K.M."/>
            <person name="Antoshechkin I."/>
            <person name="Mortazavi A."/>
            <person name="Wong G."/>
            <person name="Sternberg P.W."/>
        </authorList>
    </citation>
    <scope>NUCLEOTIDE SEQUENCE [LARGE SCALE GENOMIC DNA]</scope>
    <source>
        <strain evidence="10">MT8872</strain>
    </source>
</reference>
<sequence>MYAHHEGEIRRRNIGLALDGNALAMHAFEPPAAHRQQTAWTRARHAISFLVENTMSDMGVEVRRAVPSRGKKAAPPILSHEFVIQNHGDIMSCILVVIAVGFFFSQTTPLSALFVLPQYNETVALPTDAEPQTYYRAGRLDIPSIVFYSIVWITVHCLLQEYVLDKVHRRLHMSKTRMSKFDESGQLAAFGFYSALHAGYLIYELAIYKDITSLWVGYPDTHRYMTFNVKYFFLLHIAYWLHQYPEFYFQKVRNEEIAPRTIYITAYLVVSAAAYFTAFIRVGLLLLFIEGLLLAIFHTTRALYFSGKITDTVTGFKPYNVAFPSLRFISVVLTVLSFWYGFRTVEVPFIDVDATNFNTSLFRLNTLIVILGLQVYSLWNYFVFHFSRFRERNNNKARSSKAKKQK</sequence>
<keyword evidence="6 8" id="KW-1133">Transmembrane helix</keyword>
<feature type="transmembrane region" description="Helical" evidence="8">
    <location>
        <begin position="145"/>
        <end position="164"/>
    </location>
</feature>
<feature type="transmembrane region" description="Helical" evidence="8">
    <location>
        <begin position="262"/>
        <end position="280"/>
    </location>
</feature>
<evidence type="ECO:0000313" key="10">
    <source>
        <dbReference type="Proteomes" id="UP000492821"/>
    </source>
</evidence>
<name>A0A7E4VYU2_PANRE</name>
<keyword evidence="3" id="KW-0813">Transport</keyword>
<dbReference type="AlphaFoldDB" id="A0A7E4VYU2"/>
<keyword evidence="4 8" id="KW-0812">Transmembrane</keyword>
<evidence type="ECO:0000256" key="1">
    <source>
        <dbReference type="ARBA" id="ARBA00004141"/>
    </source>
</evidence>
<dbReference type="GO" id="GO:0005789">
    <property type="term" value="C:endoplasmic reticulum membrane"/>
    <property type="evidence" value="ECO:0007669"/>
    <property type="project" value="TreeGrafter"/>
</dbReference>
<dbReference type="WBParaSite" id="Pan_g4921.t1">
    <property type="protein sequence ID" value="Pan_g4921.t1"/>
    <property type="gene ID" value="Pan_g4921"/>
</dbReference>
<evidence type="ECO:0000259" key="9">
    <source>
        <dbReference type="SMART" id="SM00724"/>
    </source>
</evidence>
<dbReference type="PANTHER" id="PTHR12371:SF11">
    <property type="entry name" value="TRANSLOCATING CHAIN-ASSOCIATED MEMBRANE PROTEIN"/>
    <property type="match status" value="1"/>
</dbReference>
<evidence type="ECO:0000256" key="3">
    <source>
        <dbReference type="ARBA" id="ARBA00022448"/>
    </source>
</evidence>
<feature type="transmembrane region" description="Helical" evidence="8">
    <location>
        <begin position="325"/>
        <end position="342"/>
    </location>
</feature>
<evidence type="ECO:0000256" key="6">
    <source>
        <dbReference type="ARBA" id="ARBA00022989"/>
    </source>
</evidence>
<evidence type="ECO:0000313" key="11">
    <source>
        <dbReference type="WBParaSite" id="Pan_g4921.t1"/>
    </source>
</evidence>